<keyword evidence="3" id="KW-0804">Transcription</keyword>
<keyword evidence="4" id="KW-0539">Nucleus</keyword>
<comment type="caution">
    <text evidence="6">The sequence shown here is derived from an EMBL/GenBank/DDBJ whole genome shotgun (WGS) entry which is preliminary data.</text>
</comment>
<evidence type="ECO:0000313" key="6">
    <source>
        <dbReference type="EMBL" id="KAJ5210097.1"/>
    </source>
</evidence>
<dbReference type="Proteomes" id="UP001150879">
    <property type="component" value="Unassembled WGS sequence"/>
</dbReference>
<dbReference type="GO" id="GO:0003677">
    <property type="term" value="F:DNA binding"/>
    <property type="evidence" value="ECO:0007669"/>
    <property type="project" value="UniProtKB-KW"/>
</dbReference>
<dbReference type="InterPro" id="IPR036864">
    <property type="entry name" value="Zn2-C6_fun-type_DNA-bd_sf"/>
</dbReference>
<evidence type="ECO:0000256" key="2">
    <source>
        <dbReference type="ARBA" id="ARBA00023125"/>
    </source>
</evidence>
<dbReference type="SUPFAM" id="SSF57701">
    <property type="entry name" value="Zn2/Cys6 DNA-binding domain"/>
    <property type="match status" value="1"/>
</dbReference>
<sequence length="572" mass="63987">MEERRPNKRKRTTLACNACRARRTKCDSQKPSCSYCQTHRLDCLYQEAPAEPPSRTYIWNSVEVELNAVNKRLDQLISLMLPAEPISPDVPVRDPPTECRAFTDKENSPFDLPSKLLGNSSVMHALGLHADFAQVLAREERATGPEGHANAGTRMLIVHHQHAVSALAAFSAHVHTWYPIFPSGFSEEYFRVLSGPLRPSSESCLSLLVAAVGLIVEENEAVPYFPYFETALTSLPIIIAECSIRSVQCLMLISLYYCCLLKPYQAHDYCLIAASKIQNMIKIGVESDDLTAVEQSRLAYWGALLLENEIGGQLDVANSGIWCLDEHVPLPLCHQTWEFGPESTSPAIAAPASSDSPSSNASVQNMRSYFLAEIAMRRMLHRCNTAVQVTPAGKYVYAPGIAIELERQLEEWYRYLPEKDRFRKGDVLHPLEAVDLPSCPLSNFLRVQYYCCKVSIYWPAVYQAMQDGTATNLLLDHCQRFFDSYVMLIPGIVAAFNDCRVNRWTLFISLFITSVAAMTAANAPCLNELCSPQLYQRIKESGRAEQTIVRKSSSLVLVQGVLEERLSKSGFV</sequence>
<protein>
    <recommendedName>
        <fullName evidence="5">Zn(2)-C6 fungal-type domain-containing protein</fullName>
    </recommendedName>
</protein>
<dbReference type="CDD" id="cd12148">
    <property type="entry name" value="fungal_TF_MHR"/>
    <property type="match status" value="1"/>
</dbReference>
<reference evidence="6" key="2">
    <citation type="journal article" date="2023" name="IMA Fungus">
        <title>Comparative genomic study of the Penicillium genus elucidates a diverse pangenome and 15 lateral gene transfer events.</title>
        <authorList>
            <person name="Petersen C."/>
            <person name="Sorensen T."/>
            <person name="Nielsen M.R."/>
            <person name="Sondergaard T.E."/>
            <person name="Sorensen J.L."/>
            <person name="Fitzpatrick D.A."/>
            <person name="Frisvad J.C."/>
            <person name="Nielsen K.L."/>
        </authorList>
    </citation>
    <scope>NUCLEOTIDE SEQUENCE</scope>
    <source>
        <strain evidence="6">IBT 16849</strain>
    </source>
</reference>
<reference evidence="6" key="1">
    <citation type="submission" date="2022-11" db="EMBL/GenBank/DDBJ databases">
        <authorList>
            <person name="Petersen C."/>
        </authorList>
    </citation>
    <scope>NUCLEOTIDE SEQUENCE</scope>
    <source>
        <strain evidence="6">IBT 16849</strain>
    </source>
</reference>
<dbReference type="Pfam" id="PF00172">
    <property type="entry name" value="Zn_clus"/>
    <property type="match status" value="1"/>
</dbReference>
<dbReference type="InterPro" id="IPR053181">
    <property type="entry name" value="EcdB-like_regulator"/>
</dbReference>
<dbReference type="PANTHER" id="PTHR47785">
    <property type="entry name" value="ZN(II)2CYS6 TRANSCRIPTION FACTOR (EUROFUNG)-RELATED-RELATED"/>
    <property type="match status" value="1"/>
</dbReference>
<evidence type="ECO:0000256" key="1">
    <source>
        <dbReference type="ARBA" id="ARBA00023015"/>
    </source>
</evidence>
<evidence type="ECO:0000256" key="3">
    <source>
        <dbReference type="ARBA" id="ARBA00023163"/>
    </source>
</evidence>
<keyword evidence="1" id="KW-0805">Transcription regulation</keyword>
<dbReference type="PANTHER" id="PTHR47785:SF3">
    <property type="entry name" value="ZN(2)-C6 FUNGAL-TYPE DOMAIN-CONTAINING PROTEIN"/>
    <property type="match status" value="1"/>
</dbReference>
<evidence type="ECO:0000259" key="5">
    <source>
        <dbReference type="PROSITE" id="PS50048"/>
    </source>
</evidence>
<accession>A0A9W9MZ47</accession>
<keyword evidence="2" id="KW-0238">DNA-binding</keyword>
<dbReference type="Gene3D" id="4.10.240.10">
    <property type="entry name" value="Zn(2)-C6 fungal-type DNA-binding domain"/>
    <property type="match status" value="1"/>
</dbReference>
<dbReference type="SMART" id="SM00066">
    <property type="entry name" value="GAL4"/>
    <property type="match status" value="1"/>
</dbReference>
<evidence type="ECO:0000313" key="7">
    <source>
        <dbReference type="Proteomes" id="UP001150879"/>
    </source>
</evidence>
<dbReference type="PROSITE" id="PS50048">
    <property type="entry name" value="ZN2_CY6_FUNGAL_2"/>
    <property type="match status" value="1"/>
</dbReference>
<dbReference type="EMBL" id="JAPQKP010000001">
    <property type="protein sequence ID" value="KAJ5210097.1"/>
    <property type="molecule type" value="Genomic_DNA"/>
</dbReference>
<dbReference type="GO" id="GO:0000981">
    <property type="term" value="F:DNA-binding transcription factor activity, RNA polymerase II-specific"/>
    <property type="evidence" value="ECO:0007669"/>
    <property type="project" value="InterPro"/>
</dbReference>
<organism evidence="6 7">
    <name type="scientific">Penicillium cf. griseofulvum</name>
    <dbReference type="NCBI Taxonomy" id="2972120"/>
    <lineage>
        <taxon>Eukaryota</taxon>
        <taxon>Fungi</taxon>
        <taxon>Dikarya</taxon>
        <taxon>Ascomycota</taxon>
        <taxon>Pezizomycotina</taxon>
        <taxon>Eurotiomycetes</taxon>
        <taxon>Eurotiomycetidae</taxon>
        <taxon>Eurotiales</taxon>
        <taxon>Aspergillaceae</taxon>
        <taxon>Penicillium</taxon>
    </lineage>
</organism>
<dbReference type="PROSITE" id="PS00463">
    <property type="entry name" value="ZN2_CY6_FUNGAL_1"/>
    <property type="match status" value="1"/>
</dbReference>
<dbReference type="GO" id="GO:0008270">
    <property type="term" value="F:zinc ion binding"/>
    <property type="evidence" value="ECO:0007669"/>
    <property type="project" value="InterPro"/>
</dbReference>
<dbReference type="InterPro" id="IPR001138">
    <property type="entry name" value="Zn2Cys6_DnaBD"/>
</dbReference>
<evidence type="ECO:0000256" key="4">
    <source>
        <dbReference type="ARBA" id="ARBA00023242"/>
    </source>
</evidence>
<proteinExistence type="predicted"/>
<dbReference type="AlphaFoldDB" id="A0A9W9MZ47"/>
<feature type="domain" description="Zn(2)-C6 fungal-type" evidence="5">
    <location>
        <begin position="15"/>
        <end position="45"/>
    </location>
</feature>
<keyword evidence="7" id="KW-1185">Reference proteome</keyword>
<name>A0A9W9MZ47_9EURO</name>
<dbReference type="CDD" id="cd00067">
    <property type="entry name" value="GAL4"/>
    <property type="match status" value="1"/>
</dbReference>
<gene>
    <name evidence="6" type="ORF">N7472_000236</name>
</gene>